<name>A0A1F5TPN1_9BACT</name>
<evidence type="ECO:0000313" key="1">
    <source>
        <dbReference type="EMBL" id="OGF40788.1"/>
    </source>
</evidence>
<sequence>MKLYLNSNPEIKHKLANYPGLCNALNKKNFKVKDSLLTYRQINTLSKDGVIIESRKSDKEWRKFSFKEIIYLNLVKKFKDFGLTNKQLLNFKKFILESKEFEEAIAYAFIGLNLVVIFENKNNNYACYLWDYYSVLTKYDSNYLVFNLTKQVIELKENPKSKEIFNFFLDIRNYENHLSEKEKEFIQTLQNNDYEEIVIKKDNEGKVTKVYTNKNYSDKAYSEKEMLDIIKSKKWAKFEIVKTDGRIVSIKEKEIFKY</sequence>
<reference evidence="1 2" key="1">
    <citation type="journal article" date="2016" name="Nat. Commun.">
        <title>Thousands of microbial genomes shed light on interconnected biogeochemical processes in an aquifer system.</title>
        <authorList>
            <person name="Anantharaman K."/>
            <person name="Brown C.T."/>
            <person name="Hug L.A."/>
            <person name="Sharon I."/>
            <person name="Castelle C.J."/>
            <person name="Probst A.J."/>
            <person name="Thomas B.C."/>
            <person name="Singh A."/>
            <person name="Wilkins M.J."/>
            <person name="Karaoz U."/>
            <person name="Brodie E.L."/>
            <person name="Williams K.H."/>
            <person name="Hubbard S.S."/>
            <person name="Banfield J.F."/>
        </authorList>
    </citation>
    <scope>NUCLEOTIDE SEQUENCE [LARGE SCALE GENOMIC DNA]</scope>
</reference>
<evidence type="ECO:0008006" key="3">
    <source>
        <dbReference type="Google" id="ProtNLM"/>
    </source>
</evidence>
<accession>A0A1F5TPN1</accession>
<gene>
    <name evidence="1" type="ORF">A2531_06765</name>
</gene>
<evidence type="ECO:0000313" key="2">
    <source>
        <dbReference type="Proteomes" id="UP000177579"/>
    </source>
</evidence>
<dbReference type="AlphaFoldDB" id="A0A1F5TPN1"/>
<dbReference type="EMBL" id="MFGO01000020">
    <property type="protein sequence ID" value="OGF40788.1"/>
    <property type="molecule type" value="Genomic_DNA"/>
</dbReference>
<proteinExistence type="predicted"/>
<organism evidence="1 2">
    <name type="scientific">Candidatus Falkowbacteria bacterium RIFOXYD2_FULL_34_120</name>
    <dbReference type="NCBI Taxonomy" id="1798007"/>
    <lineage>
        <taxon>Bacteria</taxon>
        <taxon>Candidatus Falkowiibacteriota</taxon>
    </lineage>
</organism>
<protein>
    <recommendedName>
        <fullName evidence="3">HTH merR-type domain-containing protein</fullName>
    </recommendedName>
</protein>
<comment type="caution">
    <text evidence="1">The sequence shown here is derived from an EMBL/GenBank/DDBJ whole genome shotgun (WGS) entry which is preliminary data.</text>
</comment>
<dbReference type="Proteomes" id="UP000177579">
    <property type="component" value="Unassembled WGS sequence"/>
</dbReference>